<dbReference type="Pfam" id="PF09413">
    <property type="entry name" value="DUF2007"/>
    <property type="match status" value="1"/>
</dbReference>
<evidence type="ECO:0000313" key="3">
    <source>
        <dbReference type="Proteomes" id="UP000282985"/>
    </source>
</evidence>
<gene>
    <name evidence="2" type="ORF">DLK05_12070</name>
</gene>
<name>A0A434ATK5_9BACT</name>
<comment type="caution">
    <text evidence="2">The sequence shown here is derived from an EMBL/GenBank/DDBJ whole genome shotgun (WGS) entry which is preliminary data.</text>
</comment>
<feature type="domain" description="DUF2007" evidence="1">
    <location>
        <begin position="11"/>
        <end position="72"/>
    </location>
</feature>
<dbReference type="RefSeq" id="WP_127344226.1">
    <property type="nucleotide sequence ID" value="NZ_RJJX01000017.1"/>
</dbReference>
<sequence length="77" mass="8706">MTNNNEIACVFVGSFIDVQYYKERLEEIGISSLTKDEFSSGMIVGMGGIPDSIELFVEESDLEKAKKIIRNIRNEEN</sequence>
<dbReference type="Proteomes" id="UP000282985">
    <property type="component" value="Unassembled WGS sequence"/>
</dbReference>
<evidence type="ECO:0000259" key="1">
    <source>
        <dbReference type="Pfam" id="PF09413"/>
    </source>
</evidence>
<organism evidence="2 3">
    <name type="scientific">Ancylomarina longa</name>
    <dbReference type="NCBI Taxonomy" id="2487017"/>
    <lineage>
        <taxon>Bacteria</taxon>
        <taxon>Pseudomonadati</taxon>
        <taxon>Bacteroidota</taxon>
        <taxon>Bacteroidia</taxon>
        <taxon>Marinilabiliales</taxon>
        <taxon>Marinifilaceae</taxon>
        <taxon>Ancylomarina</taxon>
    </lineage>
</organism>
<dbReference type="InterPro" id="IPR018551">
    <property type="entry name" value="DUF2007"/>
</dbReference>
<proteinExistence type="predicted"/>
<reference evidence="2 3" key="1">
    <citation type="submission" date="2018-11" db="EMBL/GenBank/DDBJ databases">
        <title>Parancylomarina longa gen. nov., sp. nov., isolated from sediments of southern Okinawa.</title>
        <authorList>
            <person name="Fu T."/>
        </authorList>
    </citation>
    <scope>NUCLEOTIDE SEQUENCE [LARGE SCALE GENOMIC DNA]</scope>
    <source>
        <strain evidence="2 3">T3-2 S1-C</strain>
    </source>
</reference>
<evidence type="ECO:0000313" key="2">
    <source>
        <dbReference type="EMBL" id="RUT77660.1"/>
    </source>
</evidence>
<protein>
    <submittedName>
        <fullName evidence="2">DUF2007 domain-containing protein</fullName>
    </submittedName>
</protein>
<dbReference type="OrthoDB" id="1149279at2"/>
<accession>A0A434ATK5</accession>
<dbReference type="AlphaFoldDB" id="A0A434ATK5"/>
<dbReference type="EMBL" id="RJJX01000017">
    <property type="protein sequence ID" value="RUT77660.1"/>
    <property type="molecule type" value="Genomic_DNA"/>
</dbReference>
<keyword evidence="3" id="KW-1185">Reference proteome</keyword>